<keyword evidence="1" id="KW-0472">Membrane</keyword>
<protein>
    <submittedName>
        <fullName evidence="2">Uncharacterized protein</fullName>
    </submittedName>
</protein>
<reference evidence="2 3" key="1">
    <citation type="submission" date="2019-10" db="EMBL/GenBank/DDBJ databases">
        <title>Whole genome shotgun sequence of Acrocarpospora corrugata NBRC 13972.</title>
        <authorList>
            <person name="Ichikawa N."/>
            <person name="Kimura A."/>
            <person name="Kitahashi Y."/>
            <person name="Komaki H."/>
            <person name="Oguchi A."/>
        </authorList>
    </citation>
    <scope>NUCLEOTIDE SEQUENCE [LARGE SCALE GENOMIC DNA]</scope>
    <source>
        <strain evidence="2 3">NBRC 13972</strain>
    </source>
</reference>
<dbReference type="Proteomes" id="UP000334990">
    <property type="component" value="Unassembled WGS sequence"/>
</dbReference>
<name>A0A5M3VR01_9ACTN</name>
<proteinExistence type="predicted"/>
<comment type="caution">
    <text evidence="2">The sequence shown here is derived from an EMBL/GenBank/DDBJ whole genome shotgun (WGS) entry which is preliminary data.</text>
</comment>
<dbReference type="EMBL" id="BLAD01000037">
    <property type="protein sequence ID" value="GER98618.1"/>
    <property type="molecule type" value="Genomic_DNA"/>
</dbReference>
<evidence type="ECO:0000256" key="1">
    <source>
        <dbReference type="SAM" id="Phobius"/>
    </source>
</evidence>
<feature type="transmembrane region" description="Helical" evidence="1">
    <location>
        <begin position="12"/>
        <end position="31"/>
    </location>
</feature>
<accession>A0A5M3VR01</accession>
<gene>
    <name evidence="2" type="ORF">Acor_06800</name>
</gene>
<sequence length="92" mass="10298">MKFADIQRRADRLHIITLVTGAAAFISALALPIHVAWRLLIAALIAVIGSAYVHLAQKKMRLNLRRVEEEEWAAKWEDPEIPGSEDATSVRP</sequence>
<keyword evidence="1" id="KW-0812">Transmembrane</keyword>
<keyword evidence="1" id="KW-1133">Transmembrane helix</keyword>
<dbReference type="RefSeq" id="WP_155335056.1">
    <property type="nucleotide sequence ID" value="NZ_BAAABN010000078.1"/>
</dbReference>
<feature type="transmembrane region" description="Helical" evidence="1">
    <location>
        <begin position="37"/>
        <end position="56"/>
    </location>
</feature>
<dbReference type="AlphaFoldDB" id="A0A5M3VR01"/>
<evidence type="ECO:0000313" key="2">
    <source>
        <dbReference type="EMBL" id="GER98618.1"/>
    </source>
</evidence>
<organism evidence="2 3">
    <name type="scientific">Acrocarpospora corrugata</name>
    <dbReference type="NCBI Taxonomy" id="35763"/>
    <lineage>
        <taxon>Bacteria</taxon>
        <taxon>Bacillati</taxon>
        <taxon>Actinomycetota</taxon>
        <taxon>Actinomycetes</taxon>
        <taxon>Streptosporangiales</taxon>
        <taxon>Streptosporangiaceae</taxon>
        <taxon>Acrocarpospora</taxon>
    </lineage>
</organism>
<keyword evidence="3" id="KW-1185">Reference proteome</keyword>
<evidence type="ECO:0000313" key="3">
    <source>
        <dbReference type="Proteomes" id="UP000334990"/>
    </source>
</evidence>